<dbReference type="InterPro" id="IPR003329">
    <property type="entry name" value="Cytidylyl_trans"/>
</dbReference>
<dbReference type="GO" id="GO:0008690">
    <property type="term" value="F:3-deoxy-manno-octulosonate cytidylyltransferase activity"/>
    <property type="evidence" value="ECO:0007669"/>
    <property type="project" value="TreeGrafter"/>
</dbReference>
<dbReference type="PANTHER" id="PTHR42866:SF2">
    <property type="entry name" value="3-DEOXY-MANNO-OCTULOSONATE CYTIDYLYLTRANSFERASE, MITOCHONDRIAL"/>
    <property type="match status" value="1"/>
</dbReference>
<dbReference type="Pfam" id="PF02348">
    <property type="entry name" value="CTP_transf_3"/>
    <property type="match status" value="1"/>
</dbReference>
<dbReference type="InterPro" id="IPR029044">
    <property type="entry name" value="Nucleotide-diphossugar_trans"/>
</dbReference>
<dbReference type="Gene3D" id="3.90.550.10">
    <property type="entry name" value="Spore Coat Polysaccharide Biosynthesis Protein SpsA, Chain A"/>
    <property type="match status" value="1"/>
</dbReference>
<reference evidence="3" key="1">
    <citation type="submission" date="2018-05" db="EMBL/GenBank/DDBJ databases">
        <authorList>
            <person name="Lanie J.A."/>
            <person name="Ng W.-L."/>
            <person name="Kazmierczak K.M."/>
            <person name="Andrzejewski T.M."/>
            <person name="Davidsen T.M."/>
            <person name="Wayne K.J."/>
            <person name="Tettelin H."/>
            <person name="Glass J.I."/>
            <person name="Rusch D."/>
            <person name="Podicherti R."/>
            <person name="Tsui H.-C.T."/>
            <person name="Winkler M.E."/>
        </authorList>
    </citation>
    <scope>NUCLEOTIDE SEQUENCE</scope>
</reference>
<proteinExistence type="predicted"/>
<keyword evidence="2" id="KW-0548">Nucleotidyltransferase</keyword>
<organism evidence="3">
    <name type="scientific">marine metagenome</name>
    <dbReference type="NCBI Taxonomy" id="408172"/>
    <lineage>
        <taxon>unclassified sequences</taxon>
        <taxon>metagenomes</taxon>
        <taxon>ecological metagenomes</taxon>
    </lineage>
</organism>
<dbReference type="GO" id="GO:0005829">
    <property type="term" value="C:cytosol"/>
    <property type="evidence" value="ECO:0007669"/>
    <property type="project" value="TreeGrafter"/>
</dbReference>
<keyword evidence="1" id="KW-0808">Transferase</keyword>
<gene>
    <name evidence="3" type="ORF">METZ01_LOCUS417230</name>
</gene>
<evidence type="ECO:0000313" key="3">
    <source>
        <dbReference type="EMBL" id="SVD64376.1"/>
    </source>
</evidence>
<evidence type="ECO:0000256" key="2">
    <source>
        <dbReference type="ARBA" id="ARBA00022695"/>
    </source>
</evidence>
<dbReference type="PANTHER" id="PTHR42866">
    <property type="entry name" value="3-DEOXY-MANNO-OCTULOSONATE CYTIDYLYLTRANSFERASE"/>
    <property type="match status" value="1"/>
</dbReference>
<protein>
    <submittedName>
        <fullName evidence="3">Uncharacterized protein</fullName>
    </submittedName>
</protein>
<dbReference type="AlphaFoldDB" id="A0A382WZK9"/>
<sequence length="80" mass="9043">MIQRVYERAKLSKHLDIVVVLTDDMRIYNEVSRFNGKCLMITDKCETGTDRVALAIDSPFKNAEIYVNIQGAEPLINPSA</sequence>
<name>A0A382WZK9_9ZZZZ</name>
<dbReference type="SUPFAM" id="SSF53448">
    <property type="entry name" value="Nucleotide-diphospho-sugar transferases"/>
    <property type="match status" value="1"/>
</dbReference>
<evidence type="ECO:0000256" key="1">
    <source>
        <dbReference type="ARBA" id="ARBA00022679"/>
    </source>
</evidence>
<accession>A0A382WZK9</accession>
<feature type="non-terminal residue" evidence="3">
    <location>
        <position position="80"/>
    </location>
</feature>
<dbReference type="EMBL" id="UINC01163849">
    <property type="protein sequence ID" value="SVD64376.1"/>
    <property type="molecule type" value="Genomic_DNA"/>
</dbReference>